<name>A0AAE1BYF3_PETCI</name>
<dbReference type="EMBL" id="JAWQEG010005659">
    <property type="protein sequence ID" value="KAK3857230.1"/>
    <property type="molecule type" value="Genomic_DNA"/>
</dbReference>
<evidence type="ECO:0000313" key="2">
    <source>
        <dbReference type="Proteomes" id="UP001286313"/>
    </source>
</evidence>
<dbReference type="AlphaFoldDB" id="A0AAE1BYF3"/>
<evidence type="ECO:0000313" key="1">
    <source>
        <dbReference type="EMBL" id="KAK3857230.1"/>
    </source>
</evidence>
<keyword evidence="2" id="KW-1185">Reference proteome</keyword>
<accession>A0AAE1BYF3</accession>
<organism evidence="1 2">
    <name type="scientific">Petrolisthes cinctipes</name>
    <name type="common">Flat porcelain crab</name>
    <dbReference type="NCBI Taxonomy" id="88211"/>
    <lineage>
        <taxon>Eukaryota</taxon>
        <taxon>Metazoa</taxon>
        <taxon>Ecdysozoa</taxon>
        <taxon>Arthropoda</taxon>
        <taxon>Crustacea</taxon>
        <taxon>Multicrustacea</taxon>
        <taxon>Malacostraca</taxon>
        <taxon>Eumalacostraca</taxon>
        <taxon>Eucarida</taxon>
        <taxon>Decapoda</taxon>
        <taxon>Pleocyemata</taxon>
        <taxon>Anomura</taxon>
        <taxon>Galatheoidea</taxon>
        <taxon>Porcellanidae</taxon>
        <taxon>Petrolisthes</taxon>
    </lineage>
</organism>
<protein>
    <submittedName>
        <fullName evidence="1">Uncharacterized protein</fullName>
    </submittedName>
</protein>
<sequence>MFLVLPLPVFPPTTTCVPRSTSLPAFVLLLPVILVTPPVLFLPPPVLCLPPPVLFLPPPVLFLPPPVFKCQPESFTWLAGWLAGSLESGSHNLGLVSCRVVRLSGVHSP</sequence>
<gene>
    <name evidence="1" type="ORF">Pcinc_036501</name>
</gene>
<comment type="caution">
    <text evidence="1">The sequence shown here is derived from an EMBL/GenBank/DDBJ whole genome shotgun (WGS) entry which is preliminary data.</text>
</comment>
<proteinExistence type="predicted"/>
<dbReference type="Proteomes" id="UP001286313">
    <property type="component" value="Unassembled WGS sequence"/>
</dbReference>
<reference evidence="1" key="1">
    <citation type="submission" date="2023-10" db="EMBL/GenBank/DDBJ databases">
        <title>Genome assemblies of two species of porcelain crab, Petrolisthes cinctipes and Petrolisthes manimaculis (Anomura: Porcellanidae).</title>
        <authorList>
            <person name="Angst P."/>
        </authorList>
    </citation>
    <scope>NUCLEOTIDE SEQUENCE</scope>
    <source>
        <strain evidence="1">PB745_01</strain>
        <tissue evidence="1">Gill</tissue>
    </source>
</reference>